<dbReference type="Proteomes" id="UP000199435">
    <property type="component" value="Unassembled WGS sequence"/>
</dbReference>
<evidence type="ECO:0008006" key="8">
    <source>
        <dbReference type="Google" id="ProtNLM"/>
    </source>
</evidence>
<dbReference type="AlphaFoldDB" id="A0A1C3VYZ7"/>
<evidence type="ECO:0000313" key="6">
    <source>
        <dbReference type="EMBL" id="SCB32804.1"/>
    </source>
</evidence>
<dbReference type="Gene3D" id="1.20.120.550">
    <property type="entry name" value="Membrane associated eicosanoid/glutathione metabolism-like domain"/>
    <property type="match status" value="1"/>
</dbReference>
<name>A0A1C3VYZ7_9HYPH</name>
<dbReference type="RefSeq" id="WP_092851152.1">
    <property type="nucleotide sequence ID" value="NZ_FMAH01000020.1"/>
</dbReference>
<dbReference type="InterPro" id="IPR001129">
    <property type="entry name" value="Membr-assoc_MAPEG"/>
</dbReference>
<proteinExistence type="predicted"/>
<keyword evidence="4 5" id="KW-0472">Membrane</keyword>
<keyword evidence="2 5" id="KW-0812">Transmembrane</keyword>
<gene>
    <name evidence="6" type="ORF">GA0061102_102014</name>
</gene>
<comment type="subcellular location">
    <subcellularLocation>
        <location evidence="1">Membrane</location>
    </subcellularLocation>
</comment>
<organism evidence="6 7">
    <name type="scientific">Rhizobium miluonense</name>
    <dbReference type="NCBI Taxonomy" id="411945"/>
    <lineage>
        <taxon>Bacteria</taxon>
        <taxon>Pseudomonadati</taxon>
        <taxon>Pseudomonadota</taxon>
        <taxon>Alphaproteobacteria</taxon>
        <taxon>Hyphomicrobiales</taxon>
        <taxon>Rhizobiaceae</taxon>
        <taxon>Rhizobium/Agrobacterium group</taxon>
        <taxon>Rhizobium</taxon>
    </lineage>
</organism>
<reference evidence="7" key="1">
    <citation type="submission" date="2016-08" db="EMBL/GenBank/DDBJ databases">
        <authorList>
            <person name="Varghese N."/>
            <person name="Submissions Spin"/>
        </authorList>
    </citation>
    <scope>NUCLEOTIDE SEQUENCE [LARGE SCALE GENOMIC DNA]</scope>
    <source>
        <strain evidence="7">HAMBI 2971</strain>
    </source>
</reference>
<protein>
    <recommendedName>
        <fullName evidence="8">MAPEG family protein</fullName>
    </recommendedName>
</protein>
<dbReference type="OrthoDB" id="5516290at2"/>
<dbReference type="SUPFAM" id="SSF161084">
    <property type="entry name" value="MAPEG domain-like"/>
    <property type="match status" value="1"/>
</dbReference>
<evidence type="ECO:0000256" key="1">
    <source>
        <dbReference type="ARBA" id="ARBA00004370"/>
    </source>
</evidence>
<evidence type="ECO:0000313" key="7">
    <source>
        <dbReference type="Proteomes" id="UP000199435"/>
    </source>
</evidence>
<dbReference type="GO" id="GO:0016020">
    <property type="term" value="C:membrane"/>
    <property type="evidence" value="ECO:0007669"/>
    <property type="project" value="UniProtKB-SubCell"/>
</dbReference>
<accession>A0A1C3VYZ7</accession>
<evidence type="ECO:0000256" key="3">
    <source>
        <dbReference type="ARBA" id="ARBA00022989"/>
    </source>
</evidence>
<dbReference type="STRING" id="411945.GA0061102_102014"/>
<dbReference type="EMBL" id="FMAH01000020">
    <property type="protein sequence ID" value="SCB32804.1"/>
    <property type="molecule type" value="Genomic_DNA"/>
</dbReference>
<evidence type="ECO:0000256" key="4">
    <source>
        <dbReference type="ARBA" id="ARBA00023136"/>
    </source>
</evidence>
<evidence type="ECO:0000256" key="5">
    <source>
        <dbReference type="SAM" id="Phobius"/>
    </source>
</evidence>
<dbReference type="InterPro" id="IPR023352">
    <property type="entry name" value="MAPEG-like_dom_sf"/>
</dbReference>
<dbReference type="Pfam" id="PF01124">
    <property type="entry name" value="MAPEG"/>
    <property type="match status" value="1"/>
</dbReference>
<keyword evidence="3 5" id="KW-1133">Transmembrane helix</keyword>
<feature type="transmembrane region" description="Helical" evidence="5">
    <location>
        <begin position="6"/>
        <end position="26"/>
    </location>
</feature>
<keyword evidence="7" id="KW-1185">Reference proteome</keyword>
<sequence>MTGYEMFWPMVAHAVLVFILYALLGWRRRVLTKAGRIQPTQFRENHAANEPAESLVVRNSLANQFELPLLFHTCCILLYTTQADNLPSVILAWIFVVARYAHAFVHVTSNDLRYRSPLFALGFVALVGMWIWLGVWLAFS</sequence>
<evidence type="ECO:0000256" key="2">
    <source>
        <dbReference type="ARBA" id="ARBA00022692"/>
    </source>
</evidence>
<feature type="transmembrane region" description="Helical" evidence="5">
    <location>
        <begin position="86"/>
        <end position="105"/>
    </location>
</feature>
<feature type="transmembrane region" description="Helical" evidence="5">
    <location>
        <begin position="117"/>
        <end position="139"/>
    </location>
</feature>